<dbReference type="AlphaFoldDB" id="A0A0A9GRY7"/>
<proteinExistence type="predicted"/>
<evidence type="ECO:0000313" key="1">
    <source>
        <dbReference type="EMBL" id="JAE26154.1"/>
    </source>
</evidence>
<protein>
    <submittedName>
        <fullName evidence="1">Uncharacterized protein</fullName>
    </submittedName>
</protein>
<reference evidence="1" key="1">
    <citation type="submission" date="2014-09" db="EMBL/GenBank/DDBJ databases">
        <authorList>
            <person name="Magalhaes I.L.F."/>
            <person name="Oliveira U."/>
            <person name="Santos F.R."/>
            <person name="Vidigal T.H.D.A."/>
            <person name="Brescovit A.D."/>
            <person name="Santos A.J."/>
        </authorList>
    </citation>
    <scope>NUCLEOTIDE SEQUENCE</scope>
    <source>
        <tissue evidence="1">Shoot tissue taken approximately 20 cm above the soil surface</tissue>
    </source>
</reference>
<accession>A0A0A9GRY7</accession>
<name>A0A0A9GRY7_ARUDO</name>
<sequence>MKAMLIARKGRRSINRCAME</sequence>
<reference evidence="1" key="2">
    <citation type="journal article" date="2015" name="Data Brief">
        <title>Shoot transcriptome of the giant reed, Arundo donax.</title>
        <authorList>
            <person name="Barrero R.A."/>
            <person name="Guerrero F.D."/>
            <person name="Moolhuijzen P."/>
            <person name="Goolsby J.A."/>
            <person name="Tidwell J."/>
            <person name="Bellgard S.E."/>
            <person name="Bellgard M.I."/>
        </authorList>
    </citation>
    <scope>NUCLEOTIDE SEQUENCE</scope>
    <source>
        <tissue evidence="1">Shoot tissue taken approximately 20 cm above the soil surface</tissue>
    </source>
</reference>
<dbReference type="EMBL" id="GBRH01171742">
    <property type="protein sequence ID" value="JAE26154.1"/>
    <property type="molecule type" value="Transcribed_RNA"/>
</dbReference>
<organism evidence="1">
    <name type="scientific">Arundo donax</name>
    <name type="common">Giant reed</name>
    <name type="synonym">Donax arundinaceus</name>
    <dbReference type="NCBI Taxonomy" id="35708"/>
    <lineage>
        <taxon>Eukaryota</taxon>
        <taxon>Viridiplantae</taxon>
        <taxon>Streptophyta</taxon>
        <taxon>Embryophyta</taxon>
        <taxon>Tracheophyta</taxon>
        <taxon>Spermatophyta</taxon>
        <taxon>Magnoliopsida</taxon>
        <taxon>Liliopsida</taxon>
        <taxon>Poales</taxon>
        <taxon>Poaceae</taxon>
        <taxon>PACMAD clade</taxon>
        <taxon>Arundinoideae</taxon>
        <taxon>Arundineae</taxon>
        <taxon>Arundo</taxon>
    </lineage>
</organism>